<gene>
    <name evidence="4" type="ORF">ACFQGU_15425</name>
</gene>
<dbReference type="InterPro" id="IPR036250">
    <property type="entry name" value="AcylCo_DH-like_C"/>
</dbReference>
<dbReference type="Pfam" id="PF02771">
    <property type="entry name" value="Acyl-CoA_dh_N"/>
    <property type="match status" value="1"/>
</dbReference>
<feature type="domain" description="Acyl-CoA dehydrogenase/oxidase N-terminal" evidence="2">
    <location>
        <begin position="16"/>
        <end position="94"/>
    </location>
</feature>
<comment type="caution">
    <text evidence="4">The sequence shown here is derived from an EMBL/GenBank/DDBJ whole genome shotgun (WGS) entry which is preliminary data.</text>
</comment>
<evidence type="ECO:0000313" key="5">
    <source>
        <dbReference type="Proteomes" id="UP001596138"/>
    </source>
</evidence>
<keyword evidence="1" id="KW-0560">Oxidoreductase</keyword>
<feature type="domain" description="Acyl-CoA dehydrogenase C-terminal" evidence="3">
    <location>
        <begin position="244"/>
        <end position="378"/>
    </location>
</feature>
<evidence type="ECO:0000256" key="1">
    <source>
        <dbReference type="ARBA" id="ARBA00023002"/>
    </source>
</evidence>
<dbReference type="SUPFAM" id="SSF56645">
    <property type="entry name" value="Acyl-CoA dehydrogenase NM domain-like"/>
    <property type="match status" value="1"/>
</dbReference>
<dbReference type="PIRSF" id="PIRSF016578">
    <property type="entry name" value="HsaA"/>
    <property type="match status" value="1"/>
</dbReference>
<proteinExistence type="predicted"/>
<keyword evidence="5" id="KW-1185">Reference proteome</keyword>
<organism evidence="4 5">
    <name type="scientific">Longivirga aurantiaca</name>
    <dbReference type="NCBI Taxonomy" id="1837743"/>
    <lineage>
        <taxon>Bacteria</taxon>
        <taxon>Bacillati</taxon>
        <taxon>Actinomycetota</taxon>
        <taxon>Actinomycetes</taxon>
        <taxon>Sporichthyales</taxon>
        <taxon>Sporichthyaceae</taxon>
        <taxon>Longivirga</taxon>
    </lineage>
</organism>
<evidence type="ECO:0000259" key="2">
    <source>
        <dbReference type="Pfam" id="PF02771"/>
    </source>
</evidence>
<dbReference type="RefSeq" id="WP_386768407.1">
    <property type="nucleotide sequence ID" value="NZ_JBHSTI010000009.1"/>
</dbReference>
<reference evidence="5" key="1">
    <citation type="journal article" date="2019" name="Int. J. Syst. Evol. Microbiol.">
        <title>The Global Catalogue of Microorganisms (GCM) 10K type strain sequencing project: providing services to taxonomists for standard genome sequencing and annotation.</title>
        <authorList>
            <consortium name="The Broad Institute Genomics Platform"/>
            <consortium name="The Broad Institute Genome Sequencing Center for Infectious Disease"/>
            <person name="Wu L."/>
            <person name="Ma J."/>
        </authorList>
    </citation>
    <scope>NUCLEOTIDE SEQUENCE [LARGE SCALE GENOMIC DNA]</scope>
    <source>
        <strain evidence="5">CGMCC 4.7317</strain>
    </source>
</reference>
<dbReference type="InterPro" id="IPR013107">
    <property type="entry name" value="Acyl-CoA_DH_C"/>
</dbReference>
<dbReference type="Gene3D" id="2.40.110.10">
    <property type="entry name" value="Butyryl-CoA Dehydrogenase, subunit A, domain 2"/>
    <property type="match status" value="1"/>
</dbReference>
<evidence type="ECO:0000313" key="4">
    <source>
        <dbReference type="EMBL" id="MFC6239269.1"/>
    </source>
</evidence>
<protein>
    <submittedName>
        <fullName evidence="4">Acyl-CoA dehydrogenase family protein</fullName>
    </submittedName>
</protein>
<sequence length="401" mass="43096">MTTYAGEDQQTKRLETAREIGHVLNREAEAGTEAGQITDAVVQAILSSGLLSIGVAQAVGGEQCSYAEWAAVLEELSRADGSAGWSFMATSSHAAAFSSVLPDAGVQSYYAGGRPPVIAGMPAPRGRAERVEGGYMFTGKHQFASGSALADHFVGGGVVFGADGEPIMADNGVPEMVAVIIPRDKVRLMGNWNVTGLEGTASIDFEIGPIFVEEDKVVHVNPWPTTVYRGTSFWALGVEILGPLGHCAPALGVSKRALQEVAALAPTRKRVDAAFPTVGDQPLFRHDLVARWADWQATHLLWDDLLVRLDDWTANNDAQPPRELVDRAKYVARHIHDTALKCVDFAYHWSGTVGLRSEGVVGRCFRNVHAMDVHIAVDRNNYVVAADSVMPLLGEGAHDFD</sequence>
<dbReference type="PANTHER" id="PTHR43884:SF12">
    <property type="entry name" value="ISOVALERYL-COA DEHYDROGENASE, MITOCHONDRIAL-RELATED"/>
    <property type="match status" value="1"/>
</dbReference>
<dbReference type="InterPro" id="IPR037069">
    <property type="entry name" value="AcylCoA_DH/ox_N_sf"/>
</dbReference>
<dbReference type="Pfam" id="PF08028">
    <property type="entry name" value="Acyl-CoA_dh_2"/>
    <property type="match status" value="1"/>
</dbReference>
<dbReference type="InterPro" id="IPR013786">
    <property type="entry name" value="AcylCoA_DH/ox_N"/>
</dbReference>
<name>A0ABW1T4Q7_9ACTN</name>
<dbReference type="PANTHER" id="PTHR43884">
    <property type="entry name" value="ACYL-COA DEHYDROGENASE"/>
    <property type="match status" value="1"/>
</dbReference>
<dbReference type="InterPro" id="IPR009100">
    <property type="entry name" value="AcylCoA_DH/oxidase_NM_dom_sf"/>
</dbReference>
<evidence type="ECO:0000259" key="3">
    <source>
        <dbReference type="Pfam" id="PF08028"/>
    </source>
</evidence>
<dbReference type="EMBL" id="JBHSTI010000009">
    <property type="protein sequence ID" value="MFC6239269.1"/>
    <property type="molecule type" value="Genomic_DNA"/>
</dbReference>
<dbReference type="Gene3D" id="1.20.140.10">
    <property type="entry name" value="Butyryl-CoA Dehydrogenase, subunit A, domain 3"/>
    <property type="match status" value="1"/>
</dbReference>
<dbReference type="Gene3D" id="1.10.540.10">
    <property type="entry name" value="Acyl-CoA dehydrogenase/oxidase, N-terminal domain"/>
    <property type="match status" value="1"/>
</dbReference>
<accession>A0ABW1T4Q7</accession>
<dbReference type="InterPro" id="IPR046373">
    <property type="entry name" value="Acyl-CoA_Oxase/DH_mid-dom_sf"/>
</dbReference>
<dbReference type="Proteomes" id="UP001596138">
    <property type="component" value="Unassembled WGS sequence"/>
</dbReference>
<dbReference type="SUPFAM" id="SSF47203">
    <property type="entry name" value="Acyl-CoA dehydrogenase C-terminal domain-like"/>
    <property type="match status" value="1"/>
</dbReference>